<accession>A0A0D0APP0</accession>
<dbReference type="EMBL" id="KN834846">
    <property type="protein sequence ID" value="KIK52255.1"/>
    <property type="molecule type" value="Genomic_DNA"/>
</dbReference>
<dbReference type="AlphaFoldDB" id="A0A0D0APP0"/>
<organism evidence="1 2">
    <name type="scientific">Collybiopsis luxurians FD-317 M1</name>
    <dbReference type="NCBI Taxonomy" id="944289"/>
    <lineage>
        <taxon>Eukaryota</taxon>
        <taxon>Fungi</taxon>
        <taxon>Dikarya</taxon>
        <taxon>Basidiomycota</taxon>
        <taxon>Agaricomycotina</taxon>
        <taxon>Agaricomycetes</taxon>
        <taxon>Agaricomycetidae</taxon>
        <taxon>Agaricales</taxon>
        <taxon>Marasmiineae</taxon>
        <taxon>Omphalotaceae</taxon>
        <taxon>Collybiopsis</taxon>
        <taxon>Collybiopsis luxurians</taxon>
    </lineage>
</organism>
<keyword evidence="2" id="KW-1185">Reference proteome</keyword>
<dbReference type="Proteomes" id="UP000053593">
    <property type="component" value="Unassembled WGS sequence"/>
</dbReference>
<proteinExistence type="predicted"/>
<evidence type="ECO:0000313" key="2">
    <source>
        <dbReference type="Proteomes" id="UP000053593"/>
    </source>
</evidence>
<sequence length="166" mass="18834">MATVPTSKRNVYSSGFVRINTNPPESEALGRYASRTHGTRTALGWREVVEVYDEKEKVTGNIRGVVKYLELSDYNIESRKGTSRTRVSKEQVFNISPQISPNWQLFVHVCSSIVITIPKSVPYPWRNPTHPLNEADDIGLFVNAELSPTLHRVFLDPSFSQVHHLQ</sequence>
<evidence type="ECO:0000313" key="1">
    <source>
        <dbReference type="EMBL" id="KIK52255.1"/>
    </source>
</evidence>
<gene>
    <name evidence="1" type="ORF">GYMLUDRAFT_251392</name>
</gene>
<name>A0A0D0APP0_9AGAR</name>
<dbReference type="HOGENOM" id="CLU_1602926_0_0_1"/>
<reference evidence="1 2" key="1">
    <citation type="submission" date="2014-04" db="EMBL/GenBank/DDBJ databases">
        <title>Evolutionary Origins and Diversification of the Mycorrhizal Mutualists.</title>
        <authorList>
            <consortium name="DOE Joint Genome Institute"/>
            <consortium name="Mycorrhizal Genomics Consortium"/>
            <person name="Kohler A."/>
            <person name="Kuo A."/>
            <person name="Nagy L.G."/>
            <person name="Floudas D."/>
            <person name="Copeland A."/>
            <person name="Barry K.W."/>
            <person name="Cichocki N."/>
            <person name="Veneault-Fourrey C."/>
            <person name="LaButti K."/>
            <person name="Lindquist E.A."/>
            <person name="Lipzen A."/>
            <person name="Lundell T."/>
            <person name="Morin E."/>
            <person name="Murat C."/>
            <person name="Riley R."/>
            <person name="Ohm R."/>
            <person name="Sun H."/>
            <person name="Tunlid A."/>
            <person name="Henrissat B."/>
            <person name="Grigoriev I.V."/>
            <person name="Hibbett D.S."/>
            <person name="Martin F."/>
        </authorList>
    </citation>
    <scope>NUCLEOTIDE SEQUENCE [LARGE SCALE GENOMIC DNA]</scope>
    <source>
        <strain evidence="1 2">FD-317 M1</strain>
    </source>
</reference>
<protein>
    <submittedName>
        <fullName evidence="1">Uncharacterized protein</fullName>
    </submittedName>
</protein>